<evidence type="ECO:0000256" key="2">
    <source>
        <dbReference type="ARBA" id="ARBA00022475"/>
    </source>
</evidence>
<dbReference type="OrthoDB" id="357521at2"/>
<keyword evidence="3 6" id="KW-0812">Transmembrane</keyword>
<dbReference type="AlphaFoldDB" id="A0A1G8VGI1"/>
<dbReference type="EMBL" id="FNFL01000001">
    <property type="protein sequence ID" value="SDJ65226.1"/>
    <property type="molecule type" value="Genomic_DNA"/>
</dbReference>
<feature type="transmembrane region" description="Helical" evidence="6">
    <location>
        <begin position="79"/>
        <end position="107"/>
    </location>
</feature>
<protein>
    <submittedName>
        <fullName evidence="8">Uncharacterized membrane protein YgaE, UPF0421/DUF939 family</fullName>
    </submittedName>
</protein>
<feature type="domain" description="Putative aromatic acid exporter C-terminal" evidence="7">
    <location>
        <begin position="146"/>
        <end position="309"/>
    </location>
</feature>
<dbReference type="Proteomes" id="UP000198694">
    <property type="component" value="Unassembled WGS sequence"/>
</dbReference>
<gene>
    <name evidence="8" type="ORF">SAMN05216243_0098</name>
</gene>
<keyword evidence="2" id="KW-1003">Cell membrane</keyword>
<dbReference type="GO" id="GO:0005886">
    <property type="term" value="C:plasma membrane"/>
    <property type="evidence" value="ECO:0007669"/>
    <property type="project" value="UniProtKB-SubCell"/>
</dbReference>
<reference evidence="8 9" key="1">
    <citation type="submission" date="2016-10" db="EMBL/GenBank/DDBJ databases">
        <authorList>
            <person name="de Groot N.N."/>
        </authorList>
    </citation>
    <scope>NUCLEOTIDE SEQUENCE [LARGE SCALE GENOMIC DNA]</scope>
    <source>
        <strain evidence="8 9">CGMCC 1.6502</strain>
    </source>
</reference>
<keyword evidence="5 6" id="KW-0472">Membrane</keyword>
<evidence type="ECO:0000313" key="8">
    <source>
        <dbReference type="EMBL" id="SDJ65226.1"/>
    </source>
</evidence>
<evidence type="ECO:0000313" key="9">
    <source>
        <dbReference type="Proteomes" id="UP000198694"/>
    </source>
</evidence>
<dbReference type="Pfam" id="PF11728">
    <property type="entry name" value="ArAE_1_C"/>
    <property type="match status" value="1"/>
</dbReference>
<evidence type="ECO:0000256" key="5">
    <source>
        <dbReference type="ARBA" id="ARBA00023136"/>
    </source>
</evidence>
<evidence type="ECO:0000259" key="7">
    <source>
        <dbReference type="Pfam" id="PF11728"/>
    </source>
</evidence>
<dbReference type="InterPro" id="IPR052984">
    <property type="entry name" value="UPF0421"/>
</dbReference>
<dbReference type="InterPro" id="IPR038323">
    <property type="entry name" value="ArAE_1_C_sf"/>
</dbReference>
<dbReference type="PANTHER" id="PTHR40064">
    <property type="entry name" value="MEMBRANE PROTEIN-RELATED"/>
    <property type="match status" value="1"/>
</dbReference>
<dbReference type="PANTHER" id="PTHR40064:SF1">
    <property type="entry name" value="MEMBRANE PROTEIN"/>
    <property type="match status" value="1"/>
</dbReference>
<dbReference type="STRING" id="407036.SAMN05216243_0098"/>
<proteinExistence type="predicted"/>
<evidence type="ECO:0000256" key="6">
    <source>
        <dbReference type="SAM" id="Phobius"/>
    </source>
</evidence>
<dbReference type="RefSeq" id="WP_093210252.1">
    <property type="nucleotide sequence ID" value="NZ_FNFL01000001.1"/>
</dbReference>
<dbReference type="Gene3D" id="1.20.120.940">
    <property type="entry name" value="Putative aromatic acid exporter, C-terminal domain"/>
    <property type="match status" value="1"/>
</dbReference>
<organism evidence="8 9">
    <name type="scientific">Sediminibacillus albus</name>
    <dbReference type="NCBI Taxonomy" id="407036"/>
    <lineage>
        <taxon>Bacteria</taxon>
        <taxon>Bacillati</taxon>
        <taxon>Bacillota</taxon>
        <taxon>Bacilli</taxon>
        <taxon>Bacillales</taxon>
        <taxon>Bacillaceae</taxon>
        <taxon>Sediminibacillus</taxon>
    </lineage>
</organism>
<feature type="transmembrane region" description="Helical" evidence="6">
    <location>
        <begin position="119"/>
        <end position="141"/>
    </location>
</feature>
<accession>A0A1G8VGI1</accession>
<evidence type="ECO:0000256" key="4">
    <source>
        <dbReference type="ARBA" id="ARBA00022989"/>
    </source>
</evidence>
<name>A0A1G8VGI1_9BACI</name>
<keyword evidence="4 6" id="KW-1133">Transmembrane helix</keyword>
<dbReference type="InterPro" id="IPR021062">
    <property type="entry name" value="ArAE_1_C"/>
</dbReference>
<dbReference type="Pfam" id="PF06081">
    <property type="entry name" value="ArAE_1"/>
    <property type="match status" value="1"/>
</dbReference>
<keyword evidence="9" id="KW-1185">Reference proteome</keyword>
<dbReference type="InterPro" id="IPR010343">
    <property type="entry name" value="ArAE_1"/>
</dbReference>
<feature type="transmembrane region" description="Helical" evidence="6">
    <location>
        <begin position="52"/>
        <end position="73"/>
    </location>
</feature>
<evidence type="ECO:0000256" key="3">
    <source>
        <dbReference type="ARBA" id="ARBA00022692"/>
    </source>
</evidence>
<sequence length="316" mass="36808">MKIGYRTLKTAIGTPIAIWLAELLQLQNFVSAGIIALLCIQPTRKRSMLSSWHRFGACLLAMVFSYGIFEFIGFTPLSIGLLLILFIPATVWLKLTPGIVTSSVIILHLYSSHHITFSLIINEFILIIIGIGTALVLNIYMPSLESNLVELQDKVEENFRTILKEIAIYLREGRETWTGKELTETEAYLKEAERLVSRDIENHILRDKHTFFDYFVMRKKQFELLRRMLPLVSQMDRLYEQNYRMADFFDELADAVNPGNTAKLHLETLRDLRKTYDRDDLPKTRQEFETRANLFRLLHEIEQYLVLKKTFKPSDV</sequence>
<comment type="subcellular location">
    <subcellularLocation>
        <location evidence="1">Cell membrane</location>
        <topology evidence="1">Multi-pass membrane protein</topology>
    </subcellularLocation>
</comment>
<evidence type="ECO:0000256" key="1">
    <source>
        <dbReference type="ARBA" id="ARBA00004651"/>
    </source>
</evidence>